<gene>
    <name evidence="4" type="ORF">GCK72_020900</name>
</gene>
<accession>A0A6A5GGR0</accession>
<keyword evidence="2" id="KW-0472">Membrane</keyword>
<evidence type="ECO:0000256" key="1">
    <source>
        <dbReference type="ARBA" id="ARBA00004141"/>
    </source>
</evidence>
<dbReference type="InterPro" id="IPR036259">
    <property type="entry name" value="MFS_trans_sf"/>
</dbReference>
<feature type="transmembrane region" description="Helical" evidence="2">
    <location>
        <begin position="178"/>
        <end position="199"/>
    </location>
</feature>
<evidence type="ECO:0000313" key="5">
    <source>
        <dbReference type="Proteomes" id="UP000483820"/>
    </source>
</evidence>
<dbReference type="InterPro" id="IPR011701">
    <property type="entry name" value="MFS"/>
</dbReference>
<feature type="transmembrane region" description="Helical" evidence="2">
    <location>
        <begin position="400"/>
        <end position="421"/>
    </location>
</feature>
<feature type="domain" description="Major facilitator superfamily (MFS) profile" evidence="3">
    <location>
        <begin position="38"/>
        <end position="459"/>
    </location>
</feature>
<dbReference type="GO" id="GO:0016020">
    <property type="term" value="C:membrane"/>
    <property type="evidence" value="ECO:0007669"/>
    <property type="project" value="UniProtKB-SubCell"/>
</dbReference>
<dbReference type="InterPro" id="IPR020846">
    <property type="entry name" value="MFS_dom"/>
</dbReference>
<organism evidence="4 5">
    <name type="scientific">Caenorhabditis remanei</name>
    <name type="common">Caenorhabditis vulgaris</name>
    <dbReference type="NCBI Taxonomy" id="31234"/>
    <lineage>
        <taxon>Eukaryota</taxon>
        <taxon>Metazoa</taxon>
        <taxon>Ecdysozoa</taxon>
        <taxon>Nematoda</taxon>
        <taxon>Chromadorea</taxon>
        <taxon>Rhabditida</taxon>
        <taxon>Rhabditina</taxon>
        <taxon>Rhabditomorpha</taxon>
        <taxon>Rhabditoidea</taxon>
        <taxon>Rhabditidae</taxon>
        <taxon>Peloderinae</taxon>
        <taxon>Caenorhabditis</taxon>
    </lineage>
</organism>
<keyword evidence="2" id="KW-1133">Transmembrane helix</keyword>
<evidence type="ECO:0000313" key="4">
    <source>
        <dbReference type="EMBL" id="KAF1754340.1"/>
    </source>
</evidence>
<comment type="caution">
    <text evidence="4">The sequence shown here is derived from an EMBL/GenBank/DDBJ whole genome shotgun (WGS) entry which is preliminary data.</text>
</comment>
<dbReference type="CTD" id="9808706"/>
<proteinExistence type="predicted"/>
<dbReference type="PANTHER" id="PTHR45757:SF26">
    <property type="entry name" value="MAJOR FACILITATOR SUPERFAMILY (MFS) PROFILE DOMAIN-CONTAINING PROTEIN"/>
    <property type="match status" value="1"/>
</dbReference>
<evidence type="ECO:0000259" key="3">
    <source>
        <dbReference type="PROSITE" id="PS50850"/>
    </source>
</evidence>
<feature type="transmembrane region" description="Helical" evidence="2">
    <location>
        <begin position="433"/>
        <end position="454"/>
    </location>
</feature>
<feature type="transmembrane region" description="Helical" evidence="2">
    <location>
        <begin position="91"/>
        <end position="111"/>
    </location>
</feature>
<dbReference type="Gene3D" id="1.20.1250.20">
    <property type="entry name" value="MFS general substrate transporter like domains"/>
    <property type="match status" value="2"/>
</dbReference>
<dbReference type="SUPFAM" id="SSF103473">
    <property type="entry name" value="MFS general substrate transporter"/>
    <property type="match status" value="1"/>
</dbReference>
<feature type="transmembrane region" description="Helical" evidence="2">
    <location>
        <begin position="150"/>
        <end position="171"/>
    </location>
</feature>
<keyword evidence="2" id="KW-0812">Transmembrane</keyword>
<feature type="transmembrane region" description="Helical" evidence="2">
    <location>
        <begin position="211"/>
        <end position="230"/>
    </location>
</feature>
<dbReference type="EMBL" id="WUAV01000005">
    <property type="protein sequence ID" value="KAF1754340.1"/>
    <property type="molecule type" value="Genomic_DNA"/>
</dbReference>
<feature type="transmembrane region" description="Helical" evidence="2">
    <location>
        <begin position="367"/>
        <end position="388"/>
    </location>
</feature>
<comment type="subcellular location">
    <subcellularLocation>
        <location evidence="1">Membrane</location>
        <topology evidence="1">Multi-pass membrane protein</topology>
    </subcellularLocation>
</comment>
<dbReference type="Pfam" id="PF07690">
    <property type="entry name" value="MFS_1"/>
    <property type="match status" value="1"/>
</dbReference>
<evidence type="ECO:0000256" key="2">
    <source>
        <dbReference type="SAM" id="Phobius"/>
    </source>
</evidence>
<name>A0A6A5GGR0_CAERE</name>
<feature type="transmembrane region" description="Helical" evidence="2">
    <location>
        <begin position="118"/>
        <end position="138"/>
    </location>
</feature>
<dbReference type="RefSeq" id="XP_003106364.2">
    <property type="nucleotide sequence ID" value="XM_003106316.2"/>
</dbReference>
<dbReference type="AlphaFoldDB" id="A0A6A5GGR0"/>
<feature type="transmembrane region" description="Helical" evidence="2">
    <location>
        <begin position="35"/>
        <end position="53"/>
    </location>
</feature>
<feature type="transmembrane region" description="Helical" evidence="2">
    <location>
        <begin position="342"/>
        <end position="361"/>
    </location>
</feature>
<dbReference type="PANTHER" id="PTHR45757">
    <property type="entry name" value="PROTEIN CBG23364-RELATED"/>
    <property type="match status" value="1"/>
</dbReference>
<reference evidence="4 5" key="1">
    <citation type="submission" date="2019-12" db="EMBL/GenBank/DDBJ databases">
        <title>Chromosome-level assembly of the Caenorhabditis remanei genome.</title>
        <authorList>
            <person name="Teterina A.A."/>
            <person name="Willis J.H."/>
            <person name="Phillips P.C."/>
        </authorList>
    </citation>
    <scope>NUCLEOTIDE SEQUENCE [LARGE SCALE GENOMIC DNA]</scope>
    <source>
        <strain evidence="4 5">PX506</strain>
        <tissue evidence="4">Whole organism</tissue>
    </source>
</reference>
<dbReference type="GO" id="GO:0022857">
    <property type="term" value="F:transmembrane transporter activity"/>
    <property type="evidence" value="ECO:0007669"/>
    <property type="project" value="InterPro"/>
</dbReference>
<dbReference type="PROSITE" id="PS50850">
    <property type="entry name" value="MFS"/>
    <property type="match status" value="1"/>
</dbReference>
<dbReference type="KEGG" id="crq:GCK72_020900"/>
<dbReference type="GeneID" id="9808706"/>
<protein>
    <recommendedName>
        <fullName evidence="3">Major facilitator superfamily (MFS) profile domain-containing protein</fullName>
    </recommendedName>
</protein>
<dbReference type="Proteomes" id="UP000483820">
    <property type="component" value="Chromosome V"/>
</dbReference>
<sequence>MVQVGDEEKKAETIFNQIGMPEDSRKTSKILCCNLTRYLILILTLTCLTLLQMNSLTFNFTVICMSDIVDDYHGIHPNETHWFEDSNMKSLVFSSMAMGGLLGLLVAMPLMHRVGVRLVLSICGVFSIVGTVLFPLAVEFNFFSVLAVRFLQGLGISMVFTVLGSVPTAWAPNNESSTFLAVLSCAFQMSNVVCMPISGFLCESSLGWRSIYYLFGIITTIFFLIFYFFYTDSPRDHRNVSNKELSLISLDKTSSSQKESVPYLAICKDPCVLVTWLSNVGGNLGFLTLVLYGPTYLREVLHFEVSGTGFASALPFLLSAAVKSIAGQLSDRCDFVSERVRFTICGIVSRLGLAIGYIGMATTSSTLVAQIAFTFSIAVSGLNIMGTVKCLQLRCKQHVHFAVSAIALMAYVIQFGAPILVGIICPDNTPEQWGWLFMIIGVIVFLTSAPFPWFTTAEPAEYTLSKEKQKELAKERELEESC</sequence>